<name>A0A4Q4K794_BRAEL</name>
<dbReference type="Proteomes" id="UP000673383">
    <property type="component" value="Unassembled WGS sequence"/>
</dbReference>
<gene>
    <name evidence="2" type="ORF">ABIF29_001633</name>
    <name evidence="3" type="ORF">ABIF29_006688</name>
    <name evidence="1" type="ORF">JOH49_009363</name>
</gene>
<sequence>MTSESQLREKLRKIEALFAGAGTAGERLAAEAALQRVRARVEELARHDPPIEQQLSLPDQWSRQLFLALCRRYGLRPFRYRRQRRNTVMIRASRGFVDKVLLPEFTELERALQVYLHEVTLRVIREEIYDDTSDAQEVPDALPSN</sequence>
<dbReference type="EMBL" id="JBGBZA010000002">
    <property type="protein sequence ID" value="MEY9319889.1"/>
    <property type="molecule type" value="Genomic_DNA"/>
</dbReference>
<evidence type="ECO:0000313" key="4">
    <source>
        <dbReference type="Proteomes" id="UP000673383"/>
    </source>
</evidence>
<evidence type="ECO:0000313" key="3">
    <source>
        <dbReference type="EMBL" id="MEY9319889.1"/>
    </source>
</evidence>
<dbReference type="EMBL" id="JAFICZ010000001">
    <property type="protein sequence ID" value="MBP1299610.1"/>
    <property type="molecule type" value="Genomic_DNA"/>
</dbReference>
<keyword evidence="5" id="KW-1185">Reference proteome</keyword>
<reference evidence="1" key="1">
    <citation type="submission" date="2021-02" db="EMBL/GenBank/DDBJ databases">
        <title>Genomic Encyclopedia of Type Strains, Phase IV (KMG-V): Genome sequencing to study the core and pangenomes of soil and plant-associated prokaryotes.</title>
        <authorList>
            <person name="Whitman W."/>
        </authorList>
    </citation>
    <scope>NUCLEOTIDE SEQUENCE</scope>
    <source>
        <strain evidence="1">USDA 406</strain>
    </source>
</reference>
<dbReference type="GeneID" id="92956741"/>
<accession>A0A4Q4K794</accession>
<evidence type="ECO:0000313" key="5">
    <source>
        <dbReference type="Proteomes" id="UP001565471"/>
    </source>
</evidence>
<dbReference type="Proteomes" id="UP001565471">
    <property type="component" value="Unassembled WGS sequence"/>
</dbReference>
<evidence type="ECO:0000313" key="2">
    <source>
        <dbReference type="EMBL" id="MEY9314834.1"/>
    </source>
</evidence>
<protein>
    <submittedName>
        <fullName evidence="1">Uncharacterized protein</fullName>
    </submittedName>
</protein>
<organism evidence="1 4">
    <name type="scientific">Bradyrhizobium elkanii</name>
    <dbReference type="NCBI Taxonomy" id="29448"/>
    <lineage>
        <taxon>Bacteria</taxon>
        <taxon>Pseudomonadati</taxon>
        <taxon>Pseudomonadota</taxon>
        <taxon>Alphaproteobacteria</taxon>
        <taxon>Hyphomicrobiales</taxon>
        <taxon>Nitrobacteraceae</taxon>
        <taxon>Bradyrhizobium</taxon>
    </lineage>
</organism>
<dbReference type="EMBL" id="JBGBZA010000002">
    <property type="protein sequence ID" value="MEY9314834.1"/>
    <property type="molecule type" value="Genomic_DNA"/>
</dbReference>
<dbReference type="AlphaFoldDB" id="A0A4Q4K794"/>
<reference evidence="2 5" key="2">
    <citation type="submission" date="2024-07" db="EMBL/GenBank/DDBJ databases">
        <title>Genomic Encyclopedia of Type Strains, Phase V (KMG-V): Genome sequencing to study the core and pangenomes of soil and plant-associated prokaryotes.</title>
        <authorList>
            <person name="Whitman W."/>
        </authorList>
    </citation>
    <scope>NUCLEOTIDE SEQUENCE [LARGE SCALE GENOMIC DNA]</scope>
    <source>
        <strain evidence="2 5">USDA 415</strain>
    </source>
</reference>
<dbReference type="RefSeq" id="WP_018270227.1">
    <property type="nucleotide sequence ID" value="NZ_BJNL01000139.1"/>
</dbReference>
<proteinExistence type="predicted"/>
<evidence type="ECO:0000313" key="1">
    <source>
        <dbReference type="EMBL" id="MBP1299610.1"/>
    </source>
</evidence>
<comment type="caution">
    <text evidence="1">The sequence shown here is derived from an EMBL/GenBank/DDBJ whole genome shotgun (WGS) entry which is preliminary data.</text>
</comment>